<proteinExistence type="predicted"/>
<keyword evidence="2" id="KW-1185">Reference proteome</keyword>
<evidence type="ECO:0000313" key="2">
    <source>
        <dbReference type="Proteomes" id="UP000763641"/>
    </source>
</evidence>
<reference evidence="1 2" key="1">
    <citation type="submission" date="2020-12" db="EMBL/GenBank/DDBJ databases">
        <title>Sphingomonas sp.</title>
        <authorList>
            <person name="Kim M.K."/>
        </authorList>
    </citation>
    <scope>NUCLEOTIDE SEQUENCE [LARGE SCALE GENOMIC DNA]</scope>
    <source>
        <strain evidence="1 2">BT552</strain>
    </source>
</reference>
<evidence type="ECO:0008006" key="3">
    <source>
        <dbReference type="Google" id="ProtNLM"/>
    </source>
</evidence>
<organism evidence="1 2">
    <name type="scientific">Sphingomonas longa</name>
    <dbReference type="NCBI Taxonomy" id="2778730"/>
    <lineage>
        <taxon>Bacteria</taxon>
        <taxon>Pseudomonadati</taxon>
        <taxon>Pseudomonadota</taxon>
        <taxon>Alphaproteobacteria</taxon>
        <taxon>Sphingomonadales</taxon>
        <taxon>Sphingomonadaceae</taxon>
        <taxon>Sphingomonas</taxon>
    </lineage>
</organism>
<dbReference type="EMBL" id="JAFEMC010000001">
    <property type="protein sequence ID" value="MBM6575423.1"/>
    <property type="molecule type" value="Genomic_DNA"/>
</dbReference>
<sequence>MIAQPLVVEHDTDMAGMVAGDITVRSGRLLRLGGMVRGDIILEPGARLEMSGIVSGRVIRR</sequence>
<dbReference type="RefSeq" id="WP_204194316.1">
    <property type="nucleotide sequence ID" value="NZ_JAFEMC010000001.1"/>
</dbReference>
<gene>
    <name evidence="1" type="ORF">ILT43_03505</name>
</gene>
<protein>
    <recommendedName>
        <fullName evidence="3">Polymer-forming cytoskeletal protein</fullName>
    </recommendedName>
</protein>
<dbReference type="Proteomes" id="UP000763641">
    <property type="component" value="Unassembled WGS sequence"/>
</dbReference>
<evidence type="ECO:0000313" key="1">
    <source>
        <dbReference type="EMBL" id="MBM6575423.1"/>
    </source>
</evidence>
<accession>A0ABS2D3C3</accession>
<comment type="caution">
    <text evidence="1">The sequence shown here is derived from an EMBL/GenBank/DDBJ whole genome shotgun (WGS) entry which is preliminary data.</text>
</comment>
<name>A0ABS2D3C3_9SPHN</name>